<evidence type="ECO:0000259" key="12">
    <source>
        <dbReference type="Pfam" id="PF02934"/>
    </source>
</evidence>
<dbReference type="InterPro" id="IPR018027">
    <property type="entry name" value="Asn/Gln_amidotransferase"/>
</dbReference>
<dbReference type="HAMAP" id="MF_00121">
    <property type="entry name" value="GatB"/>
    <property type="match status" value="1"/>
</dbReference>
<accession>A0A2M6YRL1</accession>
<dbReference type="GO" id="GO:0016740">
    <property type="term" value="F:transferase activity"/>
    <property type="evidence" value="ECO:0007669"/>
    <property type="project" value="UniProtKB-KW"/>
</dbReference>
<evidence type="ECO:0000313" key="14">
    <source>
        <dbReference type="Proteomes" id="UP000229502"/>
    </source>
</evidence>
<keyword evidence="6 10" id="KW-0648">Protein biosynthesis</keyword>
<dbReference type="NCBIfam" id="NF004012">
    <property type="entry name" value="PRK05477.1-2"/>
    <property type="match status" value="1"/>
</dbReference>
<keyword evidence="13" id="KW-0808">Transferase</keyword>
<dbReference type="NCBIfam" id="NF004014">
    <property type="entry name" value="PRK05477.1-4"/>
    <property type="match status" value="1"/>
</dbReference>
<dbReference type="Pfam" id="PF02934">
    <property type="entry name" value="GatB_N"/>
    <property type="match status" value="1"/>
</dbReference>
<dbReference type="GO" id="GO:0050566">
    <property type="term" value="F:asparaginyl-tRNA synthase (glutamine-hydrolyzing) activity"/>
    <property type="evidence" value="ECO:0007669"/>
    <property type="project" value="RHEA"/>
</dbReference>
<evidence type="ECO:0000256" key="2">
    <source>
        <dbReference type="ARBA" id="ARBA00011123"/>
    </source>
</evidence>
<comment type="subunit">
    <text evidence="2 10">Heterotrimer of A, B and C subunits.</text>
</comment>
<proteinExistence type="inferred from homology"/>
<dbReference type="SUPFAM" id="SSF89095">
    <property type="entry name" value="GatB/YqeY motif"/>
    <property type="match status" value="1"/>
</dbReference>
<evidence type="ECO:0000256" key="4">
    <source>
        <dbReference type="ARBA" id="ARBA00022741"/>
    </source>
</evidence>
<evidence type="ECO:0000256" key="8">
    <source>
        <dbReference type="ARBA" id="ARBA00047380"/>
    </source>
</evidence>
<feature type="domain" description="Asn/Gln amidotransferase" evidence="11">
    <location>
        <begin position="364"/>
        <end position="436"/>
    </location>
</feature>
<gene>
    <name evidence="10" type="primary">gatB</name>
    <name evidence="13" type="ORF">COT03_01265</name>
</gene>
<dbReference type="Gene3D" id="1.10.10.410">
    <property type="match status" value="1"/>
</dbReference>
<dbReference type="Gene3D" id="1.10.150.380">
    <property type="entry name" value="GatB domain, N-terminal subdomain"/>
    <property type="match status" value="1"/>
</dbReference>
<dbReference type="EMBL" id="PEWZ01000065">
    <property type="protein sequence ID" value="PIU35449.1"/>
    <property type="molecule type" value="Genomic_DNA"/>
</dbReference>
<dbReference type="InterPro" id="IPR004413">
    <property type="entry name" value="GatB"/>
</dbReference>
<comment type="similarity">
    <text evidence="1 10">Belongs to the GatB/GatE family. GatB subfamily.</text>
</comment>
<dbReference type="GO" id="GO:0005524">
    <property type="term" value="F:ATP binding"/>
    <property type="evidence" value="ECO:0007669"/>
    <property type="project" value="UniProtKB-KW"/>
</dbReference>
<dbReference type="NCBIfam" id="TIGR00133">
    <property type="entry name" value="gatB"/>
    <property type="match status" value="1"/>
</dbReference>
<keyword evidence="3 10" id="KW-0436">Ligase</keyword>
<comment type="catalytic activity">
    <reaction evidence="8 10">
        <text>L-aspartyl-tRNA(Asn) + L-glutamine + ATP + H2O = L-asparaginyl-tRNA(Asn) + L-glutamate + ADP + phosphate + 2 H(+)</text>
        <dbReference type="Rhea" id="RHEA:14513"/>
        <dbReference type="Rhea" id="RHEA-COMP:9674"/>
        <dbReference type="Rhea" id="RHEA-COMP:9677"/>
        <dbReference type="ChEBI" id="CHEBI:15377"/>
        <dbReference type="ChEBI" id="CHEBI:15378"/>
        <dbReference type="ChEBI" id="CHEBI:29985"/>
        <dbReference type="ChEBI" id="CHEBI:30616"/>
        <dbReference type="ChEBI" id="CHEBI:43474"/>
        <dbReference type="ChEBI" id="CHEBI:58359"/>
        <dbReference type="ChEBI" id="CHEBI:78515"/>
        <dbReference type="ChEBI" id="CHEBI:78516"/>
        <dbReference type="ChEBI" id="CHEBI:456216"/>
    </reaction>
</comment>
<comment type="catalytic activity">
    <reaction evidence="9 10">
        <text>L-glutamyl-tRNA(Gln) + L-glutamine + ATP + H2O = L-glutaminyl-tRNA(Gln) + L-glutamate + ADP + phosphate + H(+)</text>
        <dbReference type="Rhea" id="RHEA:17521"/>
        <dbReference type="Rhea" id="RHEA-COMP:9681"/>
        <dbReference type="Rhea" id="RHEA-COMP:9684"/>
        <dbReference type="ChEBI" id="CHEBI:15377"/>
        <dbReference type="ChEBI" id="CHEBI:15378"/>
        <dbReference type="ChEBI" id="CHEBI:29985"/>
        <dbReference type="ChEBI" id="CHEBI:30616"/>
        <dbReference type="ChEBI" id="CHEBI:43474"/>
        <dbReference type="ChEBI" id="CHEBI:58359"/>
        <dbReference type="ChEBI" id="CHEBI:78520"/>
        <dbReference type="ChEBI" id="CHEBI:78521"/>
        <dbReference type="ChEBI" id="CHEBI:456216"/>
    </reaction>
</comment>
<dbReference type="AlphaFoldDB" id="A0A2M6YRL1"/>
<evidence type="ECO:0000256" key="9">
    <source>
        <dbReference type="ARBA" id="ARBA00047913"/>
    </source>
</evidence>
<dbReference type="InterPro" id="IPR017959">
    <property type="entry name" value="Asn/Gln-tRNA_amidoTrfase_suB/E"/>
</dbReference>
<organism evidence="13 14">
    <name type="scientific">Candidatus Shapirobacteria bacterium CG07_land_8_20_14_0_80_39_18</name>
    <dbReference type="NCBI Taxonomy" id="1974882"/>
    <lineage>
        <taxon>Bacteria</taxon>
        <taxon>Candidatus Shapironibacteriota</taxon>
    </lineage>
</organism>
<dbReference type="GO" id="GO:0050567">
    <property type="term" value="F:glutaminyl-tRNA synthase (glutamine-hydrolyzing) activity"/>
    <property type="evidence" value="ECO:0007669"/>
    <property type="project" value="UniProtKB-UniRule"/>
</dbReference>
<dbReference type="PANTHER" id="PTHR11659">
    <property type="entry name" value="GLUTAMYL-TRNA GLN AMIDOTRANSFERASE SUBUNIT B MITOCHONDRIAL AND PROKARYOTIC PET112-RELATED"/>
    <property type="match status" value="1"/>
</dbReference>
<dbReference type="PROSITE" id="PS01234">
    <property type="entry name" value="GATB"/>
    <property type="match status" value="1"/>
</dbReference>
<dbReference type="SUPFAM" id="SSF55931">
    <property type="entry name" value="Glutamine synthetase/guanido kinase"/>
    <property type="match status" value="1"/>
</dbReference>
<dbReference type="InterPro" id="IPR017958">
    <property type="entry name" value="Gln-tRNA_amidoTrfase_suB_CS"/>
</dbReference>
<dbReference type="InterPro" id="IPR006075">
    <property type="entry name" value="Asn/Gln-tRNA_Trfase_suB/E_cat"/>
</dbReference>
<evidence type="ECO:0000256" key="10">
    <source>
        <dbReference type="HAMAP-Rule" id="MF_00121"/>
    </source>
</evidence>
<keyword evidence="5 10" id="KW-0067">ATP-binding</keyword>
<evidence type="ECO:0000256" key="6">
    <source>
        <dbReference type="ARBA" id="ARBA00022917"/>
    </source>
</evidence>
<dbReference type="PANTHER" id="PTHR11659:SF0">
    <property type="entry name" value="GLUTAMYL-TRNA(GLN) AMIDOTRANSFERASE SUBUNIT B, MITOCHONDRIAL"/>
    <property type="match status" value="1"/>
</dbReference>
<evidence type="ECO:0000259" key="11">
    <source>
        <dbReference type="Pfam" id="PF02637"/>
    </source>
</evidence>
<dbReference type="InterPro" id="IPR042114">
    <property type="entry name" value="GatB_C_1"/>
</dbReference>
<dbReference type="InterPro" id="IPR023168">
    <property type="entry name" value="GatB_Yqey_C_2"/>
</dbReference>
<evidence type="ECO:0000256" key="1">
    <source>
        <dbReference type="ARBA" id="ARBA00005306"/>
    </source>
</evidence>
<evidence type="ECO:0000256" key="5">
    <source>
        <dbReference type="ARBA" id="ARBA00022840"/>
    </source>
</evidence>
<dbReference type="Pfam" id="PF02637">
    <property type="entry name" value="GatB_Yqey"/>
    <property type="match status" value="1"/>
</dbReference>
<dbReference type="EC" id="6.3.5.-" evidence="10"/>
<keyword evidence="4 10" id="KW-0547">Nucleotide-binding</keyword>
<dbReference type="GO" id="GO:0006412">
    <property type="term" value="P:translation"/>
    <property type="evidence" value="ECO:0007669"/>
    <property type="project" value="UniProtKB-UniRule"/>
</dbReference>
<feature type="domain" description="Aspartyl/Glutamyl-tRNA(Gln) amidotransferase subunit B/E catalytic" evidence="12">
    <location>
        <begin position="7"/>
        <end position="302"/>
    </location>
</feature>
<dbReference type="Proteomes" id="UP000229502">
    <property type="component" value="Unassembled WGS sequence"/>
</dbReference>
<name>A0A2M6YRL1_9BACT</name>
<evidence type="ECO:0000256" key="3">
    <source>
        <dbReference type="ARBA" id="ARBA00022598"/>
    </source>
</evidence>
<evidence type="ECO:0000256" key="7">
    <source>
        <dbReference type="ARBA" id="ARBA00024799"/>
    </source>
</evidence>
<protein>
    <recommendedName>
        <fullName evidence="10">Aspartyl/glutamyl-tRNA(Asn/Gln) amidotransferase subunit B</fullName>
        <shortName evidence="10">Asp/Glu-ADT subunit B</shortName>
        <ecNumber evidence="10">6.3.5.-</ecNumber>
    </recommendedName>
</protein>
<evidence type="ECO:0000313" key="13">
    <source>
        <dbReference type="EMBL" id="PIU35449.1"/>
    </source>
</evidence>
<dbReference type="InterPro" id="IPR014746">
    <property type="entry name" value="Gln_synth/guanido_kin_cat_dom"/>
</dbReference>
<comment type="function">
    <text evidence="7 10">Allows the formation of correctly charged Asn-tRNA(Asn) or Gln-tRNA(Gln) through the transamidation of misacylated Asp-tRNA(Asn) or Glu-tRNA(Gln) in organisms which lack either or both of asparaginyl-tRNA or glutaminyl-tRNA synthetases. The reaction takes place in the presence of glutamine and ATP through an activated phospho-Asp-tRNA(Asn) or phospho-Glu-tRNA(Gln).</text>
</comment>
<dbReference type="GO" id="GO:0070681">
    <property type="term" value="P:glutaminyl-tRNAGln biosynthesis via transamidation"/>
    <property type="evidence" value="ECO:0007669"/>
    <property type="project" value="TreeGrafter"/>
</dbReference>
<comment type="caution">
    <text evidence="13">The sequence shown here is derived from an EMBL/GenBank/DDBJ whole genome shotgun (WGS) entry which is preliminary data.</text>
</comment>
<sequence>MELVKTIIGLEVHIELKTRSKMFCSCKGDHFGKEPNTQTCPTCLGLPGALPVPNKKAVDWTILLGLSLGCGIPRFARFDRKNYFYPDLPKGYQISQYDKPFCVNGQLSLDSGKIIHIRRAHLEEDTAKLLHETINGEKVSLIDFNRSGVPLMEVVSEPDLSSSDEAKEYLEKLQQLVQYLEISSAEMEKGSMRCEPNVNLEIKDGDKIYFTPIVELKNINSFRFVKKAIDYEIKRQFEEFKKTRIEKTKGNKHSLMHGNKQTRGWDEDKQITILQRQKEEANDYRYFPDPDIPPIEWSEESIKYYVSSIKGYELPWQKRKRFETQYNLSKYQTKILTQEKEVANYYEQCVKIGRSKGVAGIEIANVIINKRAPENLTPQKLVEFVCASKTTSWKAKEEVDELIKKLVLEHPEVVEGYRKGKMQALGVIVGLVKKEIGIVVPIERIVEIISTQK</sequence>
<dbReference type="InterPro" id="IPR003789">
    <property type="entry name" value="Asn/Gln_tRNA_amidoTrase-B-like"/>
</dbReference>
<reference evidence="14" key="1">
    <citation type="submission" date="2017-09" db="EMBL/GenBank/DDBJ databases">
        <title>Depth-based differentiation of microbial function through sediment-hosted aquifers and enrichment of novel symbionts in the deep terrestrial subsurface.</title>
        <authorList>
            <person name="Probst A.J."/>
            <person name="Ladd B."/>
            <person name="Jarett J.K."/>
            <person name="Geller-Mcgrath D.E."/>
            <person name="Sieber C.M.K."/>
            <person name="Emerson J.B."/>
            <person name="Anantharaman K."/>
            <person name="Thomas B.C."/>
            <person name="Malmstrom R."/>
            <person name="Stieglmeier M."/>
            <person name="Klingl A."/>
            <person name="Woyke T."/>
            <person name="Ryan C.M."/>
            <person name="Banfield J.F."/>
        </authorList>
    </citation>
    <scope>NUCLEOTIDE SEQUENCE [LARGE SCALE GENOMIC DNA]</scope>
</reference>